<dbReference type="PANTHER" id="PTHR46889">
    <property type="entry name" value="TRANSPOSASE INSF FOR INSERTION SEQUENCE IS3B-RELATED"/>
    <property type="match status" value="1"/>
</dbReference>
<dbReference type="InterPro" id="IPR009057">
    <property type="entry name" value="Homeodomain-like_sf"/>
</dbReference>
<accession>A0A4Y7X9D1</accession>
<dbReference type="InterPro" id="IPR050900">
    <property type="entry name" value="Transposase_IS3/IS150/IS904"/>
</dbReference>
<evidence type="ECO:0000313" key="5">
    <source>
        <dbReference type="Proteomes" id="UP000297834"/>
    </source>
</evidence>
<comment type="similarity">
    <text evidence="1">Belongs to the transposase 8 family.</text>
</comment>
<dbReference type="GO" id="GO:0004803">
    <property type="term" value="F:transposase activity"/>
    <property type="evidence" value="ECO:0007669"/>
    <property type="project" value="InterPro"/>
</dbReference>
<dbReference type="Pfam" id="PF00665">
    <property type="entry name" value="rve"/>
    <property type="match status" value="1"/>
</dbReference>
<reference evidence="4 5" key="1">
    <citation type="submission" date="2019-03" db="EMBL/GenBank/DDBJ databases">
        <title>Alkanindiges illinoisensis: a potential pathogenic isolated from ascites of a gastric cancer patient with abdominal metastasis.</title>
        <authorList>
            <person name="Hu X."/>
            <person name="Yang B."/>
            <person name="Yan X."/>
            <person name="Lin L."/>
            <person name="Zhao H."/>
            <person name="Zhou F."/>
            <person name="Su B."/>
            <person name="Chen J."/>
            <person name="Rui Y."/>
            <person name="Wang Q."/>
            <person name="Zheng L."/>
        </authorList>
    </citation>
    <scope>NUCLEOTIDE SEQUENCE [LARGE SCALE GENOMIC DNA]</scope>
    <source>
        <strain evidence="4 5">NFYY 23406</strain>
    </source>
</reference>
<dbReference type="InterPro" id="IPR025948">
    <property type="entry name" value="HTH-like_dom"/>
</dbReference>
<name>A0A4Y7X9D1_9GAMM</name>
<dbReference type="EMBL" id="SNTY01000071">
    <property type="protein sequence ID" value="TEU24143.1"/>
    <property type="molecule type" value="Genomic_DNA"/>
</dbReference>
<evidence type="ECO:0000256" key="1">
    <source>
        <dbReference type="ARBA" id="ARBA00009964"/>
    </source>
</evidence>
<comment type="caution">
    <text evidence="4">The sequence shown here is derived from an EMBL/GenBank/DDBJ whole genome shotgun (WGS) entry which is preliminary data.</text>
</comment>
<evidence type="ECO:0000259" key="3">
    <source>
        <dbReference type="PROSITE" id="PS50994"/>
    </source>
</evidence>
<gene>
    <name evidence="4" type="ORF">E2B99_12805</name>
</gene>
<dbReference type="NCBIfam" id="NF033516">
    <property type="entry name" value="transpos_IS3"/>
    <property type="match status" value="1"/>
</dbReference>
<dbReference type="InterPro" id="IPR036397">
    <property type="entry name" value="RNaseH_sf"/>
</dbReference>
<dbReference type="GO" id="GO:0015074">
    <property type="term" value="P:DNA integration"/>
    <property type="evidence" value="ECO:0007669"/>
    <property type="project" value="InterPro"/>
</dbReference>
<dbReference type="SUPFAM" id="SSF53098">
    <property type="entry name" value="Ribonuclease H-like"/>
    <property type="match status" value="1"/>
</dbReference>
<dbReference type="Gene3D" id="1.10.10.60">
    <property type="entry name" value="Homeodomain-like"/>
    <property type="match status" value="1"/>
</dbReference>
<evidence type="ECO:0000256" key="2">
    <source>
        <dbReference type="SAM" id="Coils"/>
    </source>
</evidence>
<dbReference type="InterPro" id="IPR012337">
    <property type="entry name" value="RNaseH-like_sf"/>
</dbReference>
<dbReference type="OrthoDB" id="6656813at2"/>
<dbReference type="Gene3D" id="3.30.420.10">
    <property type="entry name" value="Ribonuclease H-like superfamily/Ribonuclease H"/>
    <property type="match status" value="1"/>
</dbReference>
<evidence type="ECO:0000313" key="4">
    <source>
        <dbReference type="EMBL" id="TEU24143.1"/>
    </source>
</evidence>
<sequence>MSKKPKFYTAEFKAEAIKQIEENKGNVSETARQLGISMQTLSNWYSKAKSGTLVGTQQYSPELAALLEENKKLKQQLKTAELEREFLKKGSSVLCQRKSVRYACMKQYKDTYPITMMAKLLKVSVSRFYEWLKSGLSQKQIRRNQQTIMVKIAHQETNESYGYIRLSKHLHAQGVQISQYAVRTIKKVNKLFCKRHKRFKRTTNSDHNRPVYKNLLEQKFNVSTPNHAWVSDITYIWTNEGWLYLAASKDLYTKQVVGYSLNERMTAQLVCDALKMAIRNQKPPQGLIVHSDRGSQYCSHVYRNMIEKYDFQGSMSKRGDCFDNAPIESFWGILKNELIHHRTYETREKAKADITKYIELFYNQQRIQKGLDFKTPNQMAEDFYRLAV</sequence>
<dbReference type="Proteomes" id="UP000297834">
    <property type="component" value="Unassembled WGS sequence"/>
</dbReference>
<dbReference type="GO" id="GO:0006313">
    <property type="term" value="P:DNA transposition"/>
    <property type="evidence" value="ECO:0007669"/>
    <property type="project" value="InterPro"/>
</dbReference>
<keyword evidence="2" id="KW-0175">Coiled coil</keyword>
<dbReference type="InterPro" id="IPR048020">
    <property type="entry name" value="Transpos_IS3"/>
</dbReference>
<dbReference type="RefSeq" id="WP_125316795.1">
    <property type="nucleotide sequence ID" value="NZ_SNTY01000071.1"/>
</dbReference>
<dbReference type="Pfam" id="PF01527">
    <property type="entry name" value="HTH_Tnp_1"/>
    <property type="match status" value="1"/>
</dbReference>
<dbReference type="GO" id="GO:0003677">
    <property type="term" value="F:DNA binding"/>
    <property type="evidence" value="ECO:0007669"/>
    <property type="project" value="InterPro"/>
</dbReference>
<dbReference type="Pfam" id="PF13276">
    <property type="entry name" value="HTH_21"/>
    <property type="match status" value="1"/>
</dbReference>
<organism evidence="4 5">
    <name type="scientific">Alkanindiges illinoisensis</name>
    <dbReference type="NCBI Taxonomy" id="197183"/>
    <lineage>
        <taxon>Bacteria</taxon>
        <taxon>Pseudomonadati</taxon>
        <taxon>Pseudomonadota</taxon>
        <taxon>Gammaproteobacteria</taxon>
        <taxon>Moraxellales</taxon>
        <taxon>Moraxellaceae</taxon>
        <taxon>Alkanindiges</taxon>
    </lineage>
</organism>
<dbReference type="PANTHER" id="PTHR46889:SF4">
    <property type="entry name" value="TRANSPOSASE INSO FOR INSERTION SEQUENCE ELEMENT IS911B-RELATED"/>
    <property type="match status" value="1"/>
</dbReference>
<keyword evidence="5" id="KW-1185">Reference proteome</keyword>
<feature type="coiled-coil region" evidence="2">
    <location>
        <begin position="63"/>
        <end position="90"/>
    </location>
</feature>
<protein>
    <submittedName>
        <fullName evidence="4">IS3 family transposase</fullName>
    </submittedName>
</protein>
<dbReference type="InterPro" id="IPR001584">
    <property type="entry name" value="Integrase_cat-core"/>
</dbReference>
<dbReference type="Pfam" id="PF13333">
    <property type="entry name" value="rve_2"/>
    <property type="match status" value="1"/>
</dbReference>
<dbReference type="PROSITE" id="PS50994">
    <property type="entry name" value="INTEGRASE"/>
    <property type="match status" value="1"/>
</dbReference>
<feature type="domain" description="Integrase catalytic" evidence="3">
    <location>
        <begin position="221"/>
        <end position="384"/>
    </location>
</feature>
<dbReference type="InterPro" id="IPR002514">
    <property type="entry name" value="Transposase_8"/>
</dbReference>
<proteinExistence type="inferred from homology"/>
<dbReference type="SUPFAM" id="SSF46689">
    <property type="entry name" value="Homeodomain-like"/>
    <property type="match status" value="1"/>
</dbReference>
<dbReference type="AlphaFoldDB" id="A0A4Y7X9D1"/>